<accession>A0A0S1SH67</accession>
<accession>A0A0S1SKI3</accession>
<dbReference type="PANTHER" id="PTHR32282:SF11">
    <property type="entry name" value="PENICILLIN-BINDING PROTEIN 1B"/>
    <property type="match status" value="1"/>
</dbReference>
<dbReference type="GO" id="GO:0009002">
    <property type="term" value="F:serine-type D-Ala-D-Ala carboxypeptidase activity"/>
    <property type="evidence" value="ECO:0007669"/>
    <property type="project" value="UniProtKB-EC"/>
</dbReference>
<sequence>MRGNKITRICMLPRSRHLLWLFPLLALAGAILLPLPERFLDRKSTSVLLLERSGQELYEVRKPTHGSQQWIGLNAIPKPCISALLAIEDHNFYTHPGVSIKGIARALWQNLSAGRIVSGGSTITQQLARITLNTRERTLSSKVLEALFALKLEQTLTKDDILERYLNTAYFGHRAYGLSAATRTFFGKSVHELSTAECTLLAGLPQSPSALDPFINFTAARERQGRVLTAMRDQGALTEAQIEQIESEPIALTADQTAIRAPHFVMWLLNERPEDLQSPTVTTTLDLTLQTAVERIIERKLEELKEKNVTSAAVVVLDAKNGDILAMVGSADYFDEEHDGAVNSVLAARQSGSALKPFTYALALARGDTAATTVADTAVQFLTREGTPYTPRNYDYLEHGLVRYREALANSYNIAAVRVAERVGIDSLLSFLRSAGLSTLTKTPEHYGLALTLGDAEVRLLELAQAFAIFPRGGETLPIRTLLSDPTQNGAHILDPKVAWLITDILSDASARLSEFGEGGPLTFDFPVAAKTGTTRNSRDNWTVGFTPDRIVGVWVGNADNSPMRETSGVTGAGPIFHDVVLAATKNLPMSDFAQPEGLKQVTICRLSGKLPTELCPHTIEEWFIAGTEPKEPDDLYRLFEIDRRNGLLSNKYCDQEFVDKKGLAVFPKDTEKWGREQGWPLPPTRVSPLCGDESPTSDSSAPGSASWIEIISPQPNESYLLDPLIPDAQEQVIFEAHASPAIRTMDWYVDGKKIGAAQAPDFRIKWQPQPGRHQLTAQSGEERAMLTFEVLAR</sequence>
<keyword evidence="14" id="KW-0961">Cell wall biogenesis/degradation</keyword>
<comment type="similarity">
    <text evidence="2">In the C-terminal section; belongs to the transpeptidase family.</text>
</comment>
<comment type="similarity">
    <text evidence="3">In the N-terminal section; belongs to the glycosyltransferase 51 family.</text>
</comment>
<evidence type="ECO:0000259" key="19">
    <source>
        <dbReference type="Pfam" id="PF00912"/>
    </source>
</evidence>
<evidence type="ECO:0000256" key="12">
    <source>
        <dbReference type="ARBA" id="ARBA00023136"/>
    </source>
</evidence>
<feature type="domain" description="Penicillin-binding C-terminal" evidence="20">
    <location>
        <begin position="706"/>
        <end position="779"/>
    </location>
</feature>
<evidence type="ECO:0000256" key="1">
    <source>
        <dbReference type="ARBA" id="ARBA00004236"/>
    </source>
</evidence>
<dbReference type="InterPro" id="IPR001264">
    <property type="entry name" value="Glyco_trans_51"/>
</dbReference>
<evidence type="ECO:0000256" key="17">
    <source>
        <dbReference type="SAM" id="MobiDB-lite"/>
    </source>
</evidence>
<evidence type="ECO:0000256" key="11">
    <source>
        <dbReference type="ARBA" id="ARBA00022984"/>
    </source>
</evidence>
<accession>A0A0S1SU71</accession>
<dbReference type="Gene3D" id="1.10.3810.10">
    <property type="entry name" value="Biosynthetic peptidoglycan transglycosylase-like"/>
    <property type="match status" value="1"/>
</dbReference>
<evidence type="ECO:0000256" key="7">
    <source>
        <dbReference type="ARBA" id="ARBA00022676"/>
    </source>
</evidence>
<proteinExistence type="inferred from homology"/>
<keyword evidence="8" id="KW-0808">Transferase</keyword>
<dbReference type="Proteomes" id="UP000069135">
    <property type="component" value="Chromosome"/>
</dbReference>
<dbReference type="NCBIfam" id="TIGR02073">
    <property type="entry name" value="PBP_1c"/>
    <property type="match status" value="1"/>
</dbReference>
<dbReference type="KEGG" id="prf:PeribacterA2_0344"/>
<dbReference type="InterPro" id="IPR013783">
    <property type="entry name" value="Ig-like_fold"/>
</dbReference>
<dbReference type="STRING" id="1735162.PeribacterB2_0344"/>
<organism evidence="21 22">
    <name type="scientific">Candidatus Peribacter riflensis</name>
    <dbReference type="NCBI Taxonomy" id="1735162"/>
    <lineage>
        <taxon>Bacteria</taxon>
        <taxon>Candidatus Peregrinibacteriota</taxon>
        <taxon>Candidatus Peribacteria</taxon>
        <taxon>Candidatus Peribacterales</taxon>
        <taxon>Candidatus Peribacteraceae</taxon>
        <taxon>Candidatus Peribacter</taxon>
    </lineage>
</organism>
<comment type="catalytic activity">
    <reaction evidence="16">
        <text>[GlcNAc-(1-&gt;4)-Mur2Ac(oyl-L-Ala-gamma-D-Glu-L-Lys-D-Ala-D-Ala)](n)-di-trans,octa-cis-undecaprenyl diphosphate + beta-D-GlcNAc-(1-&gt;4)-Mur2Ac(oyl-L-Ala-gamma-D-Glu-L-Lys-D-Ala-D-Ala)-di-trans,octa-cis-undecaprenyl diphosphate = [GlcNAc-(1-&gt;4)-Mur2Ac(oyl-L-Ala-gamma-D-Glu-L-Lys-D-Ala-D-Ala)](n+1)-di-trans,octa-cis-undecaprenyl diphosphate + di-trans,octa-cis-undecaprenyl diphosphate + H(+)</text>
        <dbReference type="Rhea" id="RHEA:23708"/>
        <dbReference type="Rhea" id="RHEA-COMP:9602"/>
        <dbReference type="Rhea" id="RHEA-COMP:9603"/>
        <dbReference type="ChEBI" id="CHEBI:15378"/>
        <dbReference type="ChEBI" id="CHEBI:58405"/>
        <dbReference type="ChEBI" id="CHEBI:60033"/>
        <dbReference type="ChEBI" id="CHEBI:78435"/>
        <dbReference type="EC" id="2.4.99.28"/>
    </reaction>
</comment>
<dbReference type="GO" id="GO:0008955">
    <property type="term" value="F:peptidoglycan glycosyltransferase activity"/>
    <property type="evidence" value="ECO:0007669"/>
    <property type="project" value="UniProtKB-EC"/>
</dbReference>
<evidence type="ECO:0000256" key="5">
    <source>
        <dbReference type="ARBA" id="ARBA00022645"/>
    </source>
</evidence>
<dbReference type="GO" id="GO:0009252">
    <property type="term" value="P:peptidoglycan biosynthetic process"/>
    <property type="evidence" value="ECO:0007669"/>
    <property type="project" value="UniProtKB-KW"/>
</dbReference>
<dbReference type="InterPro" id="IPR023346">
    <property type="entry name" value="Lysozyme-like_dom_sf"/>
</dbReference>
<dbReference type="InterPro" id="IPR050396">
    <property type="entry name" value="Glycosyltr_51/Transpeptidase"/>
</dbReference>
<dbReference type="InterPro" id="IPR011815">
    <property type="entry name" value="PBP_1c"/>
</dbReference>
<keyword evidence="11" id="KW-0573">Peptidoglycan synthesis</keyword>
<evidence type="ECO:0000256" key="15">
    <source>
        <dbReference type="ARBA" id="ARBA00034000"/>
    </source>
</evidence>
<feature type="domain" description="Glycosyl transferase family 51" evidence="19">
    <location>
        <begin position="64"/>
        <end position="231"/>
    </location>
</feature>
<dbReference type="Pfam" id="PF06832">
    <property type="entry name" value="BiPBP_C"/>
    <property type="match status" value="1"/>
</dbReference>
<accession>A0A0S1SQ41</accession>
<evidence type="ECO:0000259" key="20">
    <source>
        <dbReference type="Pfam" id="PF06832"/>
    </source>
</evidence>
<dbReference type="GO" id="GO:0006508">
    <property type="term" value="P:proteolysis"/>
    <property type="evidence" value="ECO:0007669"/>
    <property type="project" value="UniProtKB-KW"/>
</dbReference>
<keyword evidence="13" id="KW-0511">Multifunctional enzyme</keyword>
<evidence type="ECO:0000256" key="13">
    <source>
        <dbReference type="ARBA" id="ARBA00023268"/>
    </source>
</evidence>
<dbReference type="InterPro" id="IPR036950">
    <property type="entry name" value="PBP_transglycosylase"/>
</dbReference>
<name>A0A0S1SL12_9BACT</name>
<evidence type="ECO:0000256" key="6">
    <source>
        <dbReference type="ARBA" id="ARBA00022670"/>
    </source>
</evidence>
<dbReference type="Gene3D" id="2.60.40.10">
    <property type="entry name" value="Immunoglobulins"/>
    <property type="match status" value="1"/>
</dbReference>
<feature type="compositionally biased region" description="Polar residues" evidence="17">
    <location>
        <begin position="695"/>
        <end position="704"/>
    </location>
</feature>
<feature type="region of interest" description="Disordered" evidence="17">
    <location>
        <begin position="675"/>
        <end position="705"/>
    </location>
</feature>
<dbReference type="InterPro" id="IPR001460">
    <property type="entry name" value="PCN-bd_Tpept"/>
</dbReference>
<keyword evidence="10" id="KW-0133">Cell shape</keyword>
<evidence type="ECO:0000256" key="14">
    <source>
        <dbReference type="ARBA" id="ARBA00023316"/>
    </source>
</evidence>
<evidence type="ECO:0000259" key="18">
    <source>
        <dbReference type="Pfam" id="PF00905"/>
    </source>
</evidence>
<accession>A0A0S1SL12</accession>
<dbReference type="GO" id="GO:0005886">
    <property type="term" value="C:plasma membrane"/>
    <property type="evidence" value="ECO:0007669"/>
    <property type="project" value="UniProtKB-SubCell"/>
</dbReference>
<dbReference type="GO" id="GO:0071555">
    <property type="term" value="P:cell wall organization"/>
    <property type="evidence" value="ECO:0007669"/>
    <property type="project" value="UniProtKB-KW"/>
</dbReference>
<evidence type="ECO:0000313" key="21">
    <source>
        <dbReference type="EMBL" id="ALM13042.1"/>
    </source>
</evidence>
<reference evidence="22" key="1">
    <citation type="submission" date="2015-10" db="EMBL/GenBank/DDBJ databases">
        <title>Analysis of five complete genome sequences for members of the class Peribacteria in the recently recognized Peregrinibacteria bacterial phylum.</title>
        <authorList>
            <person name="Anantharaman K."/>
            <person name="Brown C.T."/>
            <person name="Burstein D."/>
            <person name="Castelle C.J."/>
            <person name="Probst A.J."/>
            <person name="Thomas B.C."/>
            <person name="Williams K.H."/>
            <person name="Banfield J.F."/>
        </authorList>
    </citation>
    <scope>NUCLEOTIDE SEQUENCE [LARGE SCALE GENOMIC DNA]</scope>
</reference>
<comment type="subcellular location">
    <subcellularLocation>
        <location evidence="1">Cell membrane</location>
    </subcellularLocation>
</comment>
<evidence type="ECO:0000256" key="8">
    <source>
        <dbReference type="ARBA" id="ARBA00022679"/>
    </source>
</evidence>
<evidence type="ECO:0000256" key="10">
    <source>
        <dbReference type="ARBA" id="ARBA00022960"/>
    </source>
</evidence>
<evidence type="ECO:0000256" key="3">
    <source>
        <dbReference type="ARBA" id="ARBA00007739"/>
    </source>
</evidence>
<comment type="catalytic activity">
    <reaction evidence="15">
        <text>Preferential cleavage: (Ac)2-L-Lys-D-Ala-|-D-Ala. Also transpeptidation of peptidyl-alanyl moieties that are N-acyl substituents of D-alanine.</text>
        <dbReference type="EC" id="3.4.16.4"/>
    </reaction>
</comment>
<dbReference type="InterPro" id="IPR009647">
    <property type="entry name" value="PBP_C"/>
</dbReference>
<keyword evidence="6" id="KW-0645">Protease</keyword>
<evidence type="ECO:0000256" key="4">
    <source>
        <dbReference type="ARBA" id="ARBA00022475"/>
    </source>
</evidence>
<dbReference type="FunFam" id="1.10.3810.10:FF:000001">
    <property type="entry name" value="Penicillin-binding protein 1A"/>
    <property type="match status" value="1"/>
</dbReference>
<dbReference type="SUPFAM" id="SSF53955">
    <property type="entry name" value="Lysozyme-like"/>
    <property type="match status" value="1"/>
</dbReference>
<evidence type="ECO:0000256" key="2">
    <source>
        <dbReference type="ARBA" id="ARBA00007090"/>
    </source>
</evidence>
<keyword evidence="5" id="KW-0121">Carboxypeptidase</keyword>
<dbReference type="Pfam" id="PF00905">
    <property type="entry name" value="Transpeptidase"/>
    <property type="match status" value="1"/>
</dbReference>
<dbReference type="GO" id="GO:0030288">
    <property type="term" value="C:outer membrane-bounded periplasmic space"/>
    <property type="evidence" value="ECO:0007669"/>
    <property type="project" value="TreeGrafter"/>
</dbReference>
<dbReference type="GO" id="GO:0008360">
    <property type="term" value="P:regulation of cell shape"/>
    <property type="evidence" value="ECO:0007669"/>
    <property type="project" value="UniProtKB-KW"/>
</dbReference>
<dbReference type="InterPro" id="IPR012338">
    <property type="entry name" value="Beta-lactam/transpept-like"/>
</dbReference>
<evidence type="ECO:0000256" key="16">
    <source>
        <dbReference type="ARBA" id="ARBA00049902"/>
    </source>
</evidence>
<reference evidence="21 22" key="2">
    <citation type="journal article" date="2016" name="PeerJ">
        <title>Analysis of five complete genome sequences for members of the class Peribacteria in the recently recognized Peregrinibacteria bacterial phylum.</title>
        <authorList>
            <person name="Anantharaman K."/>
            <person name="Brown C.T."/>
            <person name="Burstein D."/>
            <person name="Castelle C.J."/>
            <person name="Probst A.J."/>
            <person name="Thomas B.C."/>
            <person name="Williams K.H."/>
            <person name="Banfield J.F."/>
        </authorList>
    </citation>
    <scope>NUCLEOTIDE SEQUENCE [LARGE SCALE GENOMIC DNA]</scope>
    <source>
        <strain evidence="21">RIFOXYD1_FULL_PER-ii_59_16</strain>
    </source>
</reference>
<dbReference type="Gene3D" id="3.40.710.10">
    <property type="entry name" value="DD-peptidase/beta-lactamase superfamily"/>
    <property type="match status" value="1"/>
</dbReference>
<keyword evidence="7" id="KW-0328">Glycosyltransferase</keyword>
<feature type="domain" description="Penicillin-binding protein transpeptidase" evidence="18">
    <location>
        <begin position="313"/>
        <end position="580"/>
    </location>
</feature>
<keyword evidence="9" id="KW-0378">Hydrolase</keyword>
<dbReference type="EMBL" id="CP013065">
    <property type="protein sequence ID" value="ALM13042.1"/>
    <property type="molecule type" value="Genomic_DNA"/>
</dbReference>
<dbReference type="Pfam" id="PF00912">
    <property type="entry name" value="Transgly"/>
    <property type="match status" value="1"/>
</dbReference>
<keyword evidence="4" id="KW-1003">Cell membrane</keyword>
<dbReference type="SUPFAM" id="SSF56601">
    <property type="entry name" value="beta-lactamase/transpeptidase-like"/>
    <property type="match status" value="1"/>
</dbReference>
<dbReference type="PANTHER" id="PTHR32282">
    <property type="entry name" value="BINDING PROTEIN TRANSPEPTIDASE, PUTATIVE-RELATED"/>
    <property type="match status" value="1"/>
</dbReference>
<dbReference type="GO" id="GO:0008658">
    <property type="term" value="F:penicillin binding"/>
    <property type="evidence" value="ECO:0007669"/>
    <property type="project" value="InterPro"/>
</dbReference>
<dbReference type="PATRIC" id="fig|1735161.3.peg.343"/>
<gene>
    <name evidence="21" type="ORF">PeribacterD1_0344</name>
</gene>
<keyword evidence="12" id="KW-0472">Membrane</keyword>
<evidence type="ECO:0000256" key="9">
    <source>
        <dbReference type="ARBA" id="ARBA00022801"/>
    </source>
</evidence>
<evidence type="ECO:0000313" key="22">
    <source>
        <dbReference type="Proteomes" id="UP000069135"/>
    </source>
</evidence>
<protein>
    <submittedName>
        <fullName evidence="21">1A family penicillin-binding protein</fullName>
    </submittedName>
</protein>
<dbReference type="AlphaFoldDB" id="A0A0S1SL12"/>